<dbReference type="GO" id="GO:0071051">
    <property type="term" value="P:poly(A)-dependent snoRNA 3'-end processing"/>
    <property type="evidence" value="ECO:0007669"/>
    <property type="project" value="TreeGrafter"/>
</dbReference>
<dbReference type="PANTHER" id="PTHR11953:SF1">
    <property type="entry name" value="EXOSOME COMPLEX COMPONENT RRP46"/>
    <property type="match status" value="1"/>
</dbReference>
<evidence type="ECO:0000256" key="5">
    <source>
        <dbReference type="ARBA" id="ARBA00023242"/>
    </source>
</evidence>
<dbReference type="Proteomes" id="UP000274756">
    <property type="component" value="Unassembled WGS sequence"/>
</dbReference>
<keyword evidence="4" id="KW-0271">Exosome</keyword>
<comment type="subcellular location">
    <subcellularLocation>
        <location evidence="1">Nucleus</location>
    </subcellularLocation>
</comment>
<keyword evidence="3" id="KW-0698">rRNA processing</keyword>
<dbReference type="GO" id="GO:0005730">
    <property type="term" value="C:nucleolus"/>
    <property type="evidence" value="ECO:0007669"/>
    <property type="project" value="TreeGrafter"/>
</dbReference>
<proteinExistence type="inferred from homology"/>
<dbReference type="GO" id="GO:0034475">
    <property type="term" value="P:U4 snRNA 3'-end processing"/>
    <property type="evidence" value="ECO:0007669"/>
    <property type="project" value="TreeGrafter"/>
</dbReference>
<comment type="similarity">
    <text evidence="2">Belongs to the RNase PH family.</text>
</comment>
<evidence type="ECO:0000313" key="9">
    <source>
        <dbReference type="Proteomes" id="UP000274756"/>
    </source>
</evidence>
<dbReference type="PANTHER" id="PTHR11953">
    <property type="entry name" value="EXOSOME COMPLEX COMPONENT"/>
    <property type="match status" value="1"/>
</dbReference>
<gene>
    <name evidence="7" type="ORF">DME_LOCUS6943</name>
</gene>
<accession>A0A0N4U6M4</accession>
<dbReference type="WBParaSite" id="DME_0000258301-mRNA-1">
    <property type="protein sequence ID" value="DME_0000258301-mRNA-1"/>
    <property type="gene ID" value="DME_0000258301"/>
</dbReference>
<evidence type="ECO:0000256" key="2">
    <source>
        <dbReference type="ARBA" id="ARBA00006678"/>
    </source>
</evidence>
<dbReference type="STRING" id="318479.A0A0N4U6M4"/>
<sequence length="207" mass="22628">MSPSKHRVIRAQLGFLFRADGSCALEQGRTVVWCAINGPGDTGSSKRLNEKLHIEVRTIVASAIRQVVDCTRYPRTVLTVALQGLQLDGSEIAANLTSSCLALLDNGIAMNGIFCGVTIASVNGKLIVDPTRKIICNTNAIFTFAVKRSAAGTEVIASDTEGCFEWNSYEAAVKLAYEASSDIFAFFRETFQRKLSVDIWRNINIKF</sequence>
<organism evidence="8 10">
    <name type="scientific">Dracunculus medinensis</name>
    <name type="common">Guinea worm</name>
    <dbReference type="NCBI Taxonomy" id="318479"/>
    <lineage>
        <taxon>Eukaryota</taxon>
        <taxon>Metazoa</taxon>
        <taxon>Ecdysozoa</taxon>
        <taxon>Nematoda</taxon>
        <taxon>Chromadorea</taxon>
        <taxon>Rhabditida</taxon>
        <taxon>Spirurina</taxon>
        <taxon>Dracunculoidea</taxon>
        <taxon>Dracunculidae</taxon>
        <taxon>Dracunculus</taxon>
    </lineage>
</organism>
<evidence type="ECO:0000313" key="10">
    <source>
        <dbReference type="WBParaSite" id="DME_0000258301-mRNA-1"/>
    </source>
</evidence>
<dbReference type="AlphaFoldDB" id="A0A0N4U6M4"/>
<dbReference type="SUPFAM" id="SSF55666">
    <property type="entry name" value="Ribonuclease PH domain 2-like"/>
    <property type="match status" value="1"/>
</dbReference>
<dbReference type="GO" id="GO:0016075">
    <property type="term" value="P:rRNA catabolic process"/>
    <property type="evidence" value="ECO:0007669"/>
    <property type="project" value="TreeGrafter"/>
</dbReference>
<dbReference type="InterPro" id="IPR020568">
    <property type="entry name" value="Ribosomal_Su5_D2-typ_SF"/>
</dbReference>
<dbReference type="Gene3D" id="3.30.230.70">
    <property type="entry name" value="GHMP Kinase, N-terminal domain"/>
    <property type="match status" value="1"/>
</dbReference>
<dbReference type="SUPFAM" id="SSF54211">
    <property type="entry name" value="Ribosomal protein S5 domain 2-like"/>
    <property type="match status" value="1"/>
</dbReference>
<keyword evidence="5" id="KW-0539">Nucleus</keyword>
<dbReference type="Proteomes" id="UP000038040">
    <property type="component" value="Unplaced"/>
</dbReference>
<evidence type="ECO:0000256" key="4">
    <source>
        <dbReference type="ARBA" id="ARBA00022835"/>
    </source>
</evidence>
<reference evidence="10" key="1">
    <citation type="submission" date="2017-02" db="UniProtKB">
        <authorList>
            <consortium name="WormBaseParasite"/>
        </authorList>
    </citation>
    <scope>IDENTIFICATION</scope>
</reference>
<keyword evidence="9" id="KW-1185">Reference proteome</keyword>
<reference evidence="7 9" key="2">
    <citation type="submission" date="2018-11" db="EMBL/GenBank/DDBJ databases">
        <authorList>
            <consortium name="Pathogen Informatics"/>
        </authorList>
    </citation>
    <scope>NUCLEOTIDE SEQUENCE [LARGE SCALE GENOMIC DNA]</scope>
</reference>
<protein>
    <submittedName>
        <fullName evidence="10">RNase_PH domain-containing protein</fullName>
    </submittedName>
</protein>
<name>A0A0N4U6M4_DRAME</name>
<evidence type="ECO:0000313" key="7">
    <source>
        <dbReference type="EMBL" id="VDN56970.1"/>
    </source>
</evidence>
<dbReference type="GO" id="GO:0000177">
    <property type="term" value="C:cytoplasmic exosome (RNase complex)"/>
    <property type="evidence" value="ECO:0007669"/>
    <property type="project" value="TreeGrafter"/>
</dbReference>
<dbReference type="InterPro" id="IPR027408">
    <property type="entry name" value="PNPase/RNase_PH_dom_sf"/>
</dbReference>
<dbReference type="GO" id="GO:0000176">
    <property type="term" value="C:nuclear exosome (RNase complex)"/>
    <property type="evidence" value="ECO:0007669"/>
    <property type="project" value="TreeGrafter"/>
</dbReference>
<dbReference type="InterPro" id="IPR050080">
    <property type="entry name" value="RNase_PH"/>
</dbReference>
<dbReference type="GO" id="GO:0071028">
    <property type="term" value="P:nuclear mRNA surveillance"/>
    <property type="evidence" value="ECO:0007669"/>
    <property type="project" value="TreeGrafter"/>
</dbReference>
<dbReference type="Pfam" id="PF01138">
    <property type="entry name" value="RNase_PH"/>
    <property type="match status" value="1"/>
</dbReference>
<evidence type="ECO:0000256" key="1">
    <source>
        <dbReference type="ARBA" id="ARBA00004123"/>
    </source>
</evidence>
<dbReference type="GO" id="GO:0006364">
    <property type="term" value="P:rRNA processing"/>
    <property type="evidence" value="ECO:0007669"/>
    <property type="project" value="UniProtKB-KW"/>
</dbReference>
<dbReference type="InterPro" id="IPR036345">
    <property type="entry name" value="ExoRNase_PH_dom2_sf"/>
</dbReference>
<evidence type="ECO:0000313" key="8">
    <source>
        <dbReference type="Proteomes" id="UP000038040"/>
    </source>
</evidence>
<dbReference type="EMBL" id="UYYG01001157">
    <property type="protein sequence ID" value="VDN56970.1"/>
    <property type="molecule type" value="Genomic_DNA"/>
</dbReference>
<dbReference type="OrthoDB" id="27298at2759"/>
<dbReference type="InterPro" id="IPR001247">
    <property type="entry name" value="ExoRNase_PH_dom1"/>
</dbReference>
<dbReference type="GO" id="GO:0003723">
    <property type="term" value="F:RNA binding"/>
    <property type="evidence" value="ECO:0007669"/>
    <property type="project" value="TreeGrafter"/>
</dbReference>
<feature type="domain" description="Exoribonuclease phosphorolytic" evidence="6">
    <location>
        <begin position="49"/>
        <end position="108"/>
    </location>
</feature>
<evidence type="ECO:0000259" key="6">
    <source>
        <dbReference type="Pfam" id="PF01138"/>
    </source>
</evidence>
<evidence type="ECO:0000256" key="3">
    <source>
        <dbReference type="ARBA" id="ARBA00022552"/>
    </source>
</evidence>